<keyword evidence="6 11" id="KW-0732">Signal</keyword>
<dbReference type="SUPFAM" id="SSF50998">
    <property type="entry name" value="Quinoprotein alcohol dehydrogenase-like"/>
    <property type="match status" value="1"/>
</dbReference>
<reference evidence="13 14" key="1">
    <citation type="submission" date="2016-03" db="EMBL/GenBank/DDBJ databases">
        <authorList>
            <person name="Devillers H."/>
        </authorList>
    </citation>
    <scope>NUCLEOTIDE SEQUENCE [LARGE SCALE GENOMIC DNA]</scope>
    <source>
        <strain evidence="13">CBS 6772</strain>
    </source>
</reference>
<evidence type="ECO:0000256" key="5">
    <source>
        <dbReference type="ARBA" id="ARBA00022692"/>
    </source>
</evidence>
<organism evidence="13 14">
    <name type="scientific">Lachancea fermentati</name>
    <name type="common">Zygosaccharomyces fermentati</name>
    <dbReference type="NCBI Taxonomy" id="4955"/>
    <lineage>
        <taxon>Eukaryota</taxon>
        <taxon>Fungi</taxon>
        <taxon>Dikarya</taxon>
        <taxon>Ascomycota</taxon>
        <taxon>Saccharomycotina</taxon>
        <taxon>Saccharomycetes</taxon>
        <taxon>Saccharomycetales</taxon>
        <taxon>Saccharomycetaceae</taxon>
        <taxon>Lachancea</taxon>
    </lineage>
</organism>
<evidence type="ECO:0000259" key="12">
    <source>
        <dbReference type="Pfam" id="PF07774"/>
    </source>
</evidence>
<dbReference type="InterPro" id="IPR011047">
    <property type="entry name" value="Quinoprotein_ADH-like_sf"/>
</dbReference>
<comment type="subcellular location">
    <subcellularLocation>
        <location evidence="1">Endoplasmic reticulum membrane</location>
        <topology evidence="1">Single-pass type I membrane protein</topology>
    </subcellularLocation>
</comment>
<keyword evidence="14" id="KW-1185">Reference proteome</keyword>
<dbReference type="Pfam" id="PF07774">
    <property type="entry name" value="EMC1_C"/>
    <property type="match status" value="1"/>
</dbReference>
<dbReference type="EMBL" id="LT598486">
    <property type="protein sequence ID" value="SCW03010.1"/>
    <property type="molecule type" value="Genomic_DNA"/>
</dbReference>
<dbReference type="Proteomes" id="UP000190831">
    <property type="component" value="Chromosome G"/>
</dbReference>
<dbReference type="PANTHER" id="PTHR21573:SF0">
    <property type="entry name" value="ER MEMBRANE PROTEIN COMPLEX SUBUNIT 1"/>
    <property type="match status" value="1"/>
</dbReference>
<keyword evidence="5" id="KW-0812">Transmembrane</keyword>
<evidence type="ECO:0000256" key="10">
    <source>
        <dbReference type="ARBA" id="ARBA00023180"/>
    </source>
</evidence>
<protein>
    <recommendedName>
        <fullName evidence="4">ER membrane protein complex subunit 1</fullName>
    </recommendedName>
</protein>
<dbReference type="InterPro" id="IPR026895">
    <property type="entry name" value="EMC1"/>
</dbReference>
<feature type="chain" id="PRO_5009237335" description="ER membrane protein complex subunit 1" evidence="11">
    <location>
        <begin position="23"/>
        <end position="733"/>
    </location>
</feature>
<dbReference type="STRING" id="4955.A0A1G4MGJ6"/>
<dbReference type="InterPro" id="IPR011678">
    <property type="entry name" value="EMC1_C"/>
</dbReference>
<gene>
    <name evidence="13" type="ORF">LAFE_0G00958G</name>
</gene>
<sequence>MLRCFGNALLLALLLSTRLVKAVYNDEAYTIDWQRENIGDYQWVTEVDDNTLLVVSSFDETSLLCWLNKSNGEILSRQPINYKAVSLVATNDSQIVLKSERGELQAFELKHGFDLGPVLAESIQSNFVEDFSTISIQDKELKMTDKEHGDAKILIKDLPTDTMFVKFYKNANESIELLLGTPSSQYYYYELENNTLSQKWARDESLTDVQAYTYASVNDDSAAKILSELNDEKKLDFWQAYLFRVQHNYRRLKGALIERRFSVGSFVKDLIADDDEHAVRQRDIKFGLLKYLIIATRKGKIAALNSITGEKVWEFESGFNDIIRLDSLKNNSELVVFTKSGPSLVLDTSHIGAVPSIKRNQVVVPSTDIERLGDSDDFYVRTEQGFRVILRGDGEIHNNETYLLDHDKHGLNAFIIEKGDLKESWKLDLKPNEEIIAFAARDRDPSVSLGNILGNRTVLYKYLYPHLASYAIADRSVGSLSVHLVDTITGELLYTSYHEDGVNFNLPVNILFGEYWFIYTYFSSEPIPEQKISVVELYESLEPNTRVSNSSEVASALSNTMKPQIVTKAYFYPEVIKNMVLSKTKFGITTKAIILELENGQITYLPKYLLSARRREESQMSNDDKKEFMAAPYLSGIPINDHAIISHYRSLLMGSNSMLFSIPTNLESTSIVCNFGHDIFCTRISPSSQFDKLSPSFEKGKLISTILGLLFLCYFIRPLVDTKKLKSQWHVKG</sequence>
<keyword evidence="9" id="KW-0472">Membrane</keyword>
<comment type="subunit">
    <text evidence="3">Component of the ER membrane protein complex (EMC).</text>
</comment>
<dbReference type="OMA" id="PIPEQKL"/>
<dbReference type="AlphaFoldDB" id="A0A1G4MGJ6"/>
<keyword evidence="8" id="KW-1133">Transmembrane helix</keyword>
<evidence type="ECO:0000256" key="7">
    <source>
        <dbReference type="ARBA" id="ARBA00022824"/>
    </source>
</evidence>
<proteinExistence type="inferred from homology"/>
<evidence type="ECO:0000256" key="9">
    <source>
        <dbReference type="ARBA" id="ARBA00023136"/>
    </source>
</evidence>
<dbReference type="PANTHER" id="PTHR21573">
    <property type="entry name" value="ER MEMBRANE PROTEIN COMPLEX SUBUNIT 1"/>
    <property type="match status" value="1"/>
</dbReference>
<evidence type="ECO:0000256" key="6">
    <source>
        <dbReference type="ARBA" id="ARBA00022729"/>
    </source>
</evidence>
<evidence type="ECO:0000256" key="3">
    <source>
        <dbReference type="ARBA" id="ARBA00011276"/>
    </source>
</evidence>
<feature type="domain" description="ER membrane protein complex subunit 1 C-terminal" evidence="12">
    <location>
        <begin position="514"/>
        <end position="729"/>
    </location>
</feature>
<keyword evidence="10" id="KW-0325">Glycoprotein</keyword>
<evidence type="ECO:0000313" key="14">
    <source>
        <dbReference type="Proteomes" id="UP000190831"/>
    </source>
</evidence>
<feature type="signal peptide" evidence="11">
    <location>
        <begin position="1"/>
        <end position="22"/>
    </location>
</feature>
<evidence type="ECO:0000256" key="1">
    <source>
        <dbReference type="ARBA" id="ARBA00004115"/>
    </source>
</evidence>
<evidence type="ECO:0000313" key="13">
    <source>
        <dbReference type="EMBL" id="SCW03010.1"/>
    </source>
</evidence>
<dbReference type="GO" id="GO:0072546">
    <property type="term" value="C:EMC complex"/>
    <property type="evidence" value="ECO:0007669"/>
    <property type="project" value="InterPro"/>
</dbReference>
<dbReference type="OrthoDB" id="28092at2759"/>
<evidence type="ECO:0000256" key="11">
    <source>
        <dbReference type="SAM" id="SignalP"/>
    </source>
</evidence>
<evidence type="ECO:0000256" key="4">
    <source>
        <dbReference type="ARBA" id="ARBA00020824"/>
    </source>
</evidence>
<dbReference type="GO" id="GO:0034975">
    <property type="term" value="P:protein folding in endoplasmic reticulum"/>
    <property type="evidence" value="ECO:0007669"/>
    <property type="project" value="TreeGrafter"/>
</dbReference>
<accession>A0A1G4MGJ6</accession>
<evidence type="ECO:0000256" key="8">
    <source>
        <dbReference type="ARBA" id="ARBA00022989"/>
    </source>
</evidence>
<keyword evidence="7" id="KW-0256">Endoplasmic reticulum</keyword>
<comment type="similarity">
    <text evidence="2">Belongs to the EMC1 family.</text>
</comment>
<name>A0A1G4MGJ6_LACFM</name>
<evidence type="ECO:0000256" key="2">
    <source>
        <dbReference type="ARBA" id="ARBA00007904"/>
    </source>
</evidence>